<accession>A0A5M8RKF3</accession>
<feature type="domain" description="Tail spike" evidence="2">
    <location>
        <begin position="98"/>
        <end position="484"/>
    </location>
</feature>
<dbReference type="AlphaFoldDB" id="A0A5M8RKF3"/>
<dbReference type="Proteomes" id="UP000324326">
    <property type="component" value="Unassembled WGS sequence"/>
</dbReference>
<evidence type="ECO:0000256" key="1">
    <source>
        <dbReference type="SAM" id="MobiDB-lite"/>
    </source>
</evidence>
<dbReference type="InterPro" id="IPR010572">
    <property type="entry name" value="Tail_dom"/>
</dbReference>
<feature type="region of interest" description="Disordered" evidence="1">
    <location>
        <begin position="205"/>
        <end position="231"/>
    </location>
</feature>
<evidence type="ECO:0000259" key="2">
    <source>
        <dbReference type="Pfam" id="PF06605"/>
    </source>
</evidence>
<organism evidence="4 5">
    <name type="scientific">Bacillus swezeyi</name>
    <dbReference type="NCBI Taxonomy" id="1925020"/>
    <lineage>
        <taxon>Bacteria</taxon>
        <taxon>Bacillati</taxon>
        <taxon>Bacillota</taxon>
        <taxon>Bacilli</taxon>
        <taxon>Bacillales</taxon>
        <taxon>Bacillaceae</taxon>
        <taxon>Bacillus</taxon>
    </lineage>
</organism>
<dbReference type="EMBL" id="QSND01000005">
    <property type="protein sequence ID" value="KAA6447593.1"/>
    <property type="molecule type" value="Genomic_DNA"/>
</dbReference>
<evidence type="ECO:0000313" key="4">
    <source>
        <dbReference type="EMBL" id="KAA6447593.1"/>
    </source>
</evidence>
<dbReference type="Gene3D" id="3.55.50.40">
    <property type="match status" value="1"/>
</dbReference>
<comment type="caution">
    <text evidence="4">The sequence shown here is derived from an EMBL/GenBank/DDBJ whole genome shotgun (WGS) entry which is preliminary data.</text>
</comment>
<protein>
    <submittedName>
        <fullName evidence="4">Autolysin</fullName>
    </submittedName>
</protein>
<dbReference type="InterPro" id="IPR044051">
    <property type="entry name" value="Prophage_tail_N"/>
</dbReference>
<feature type="domain" description="Prophage endopeptidase tail N-terminal" evidence="3">
    <location>
        <begin position="26"/>
        <end position="91"/>
    </location>
</feature>
<proteinExistence type="predicted"/>
<dbReference type="InterPro" id="IPR007119">
    <property type="entry name" value="Phage_tail_spike_N"/>
</dbReference>
<evidence type="ECO:0000259" key="3">
    <source>
        <dbReference type="Pfam" id="PF18994"/>
    </source>
</evidence>
<reference evidence="4 5" key="1">
    <citation type="submission" date="2018-08" db="EMBL/GenBank/DDBJ databases">
        <title>Bacillus phenotypic plasticity.</title>
        <authorList>
            <person name="Hurtado E."/>
        </authorList>
    </citation>
    <scope>NUCLEOTIDE SEQUENCE [LARGE SCALE GENOMIC DNA]</scope>
    <source>
        <strain evidence="4 5">427</strain>
    </source>
</reference>
<dbReference type="Gene3D" id="2.60.120.260">
    <property type="entry name" value="Galactose-binding domain-like"/>
    <property type="match status" value="1"/>
</dbReference>
<sequence length="628" mass="70532">MNQMYVQDRFTGQKYEIIDAAPRVMDGVDGKKSLDFTLENSLSDPLSFNALVGRNLIVIDERVFKNQKYVIRNVQISQDGDLLSKTISANHIYVFLLGKNRVDDVITGEISLDKALKHALKGSNFTFEIMADAQDIKPVKSESFGDAFSIELMDMIASNYKVDFDVDNTHVYVYKKMGRKINKTLDTKANIQGLQIQISEDNTATRGRGYGKQKEEQDMLGDESTGYESKTGSWSYDEPLKADKTSKIGSLFTFSFTGTGFRFKTLTSKLGGKWEFVIDKDTTKTISVYKEDEPKEEVIEVARGLDHKKHNVVATFKGKDSKNPNTKGTKGAAPVMYLLRGNIFEIYREFKNEDEKYVFPPVLFIHPNEKDFLIEGQPTWAEPIKDDSITKAEDMEALLKEKVNPFPEVTVDIDFEEIEVPELKGIEDKITKGATIHVIADTPQNGITFEDDLRAVSMVYNPLDDTEKPEVTFSNFRKDLIDIQLDSRRRIKKQERYLIDQKNQMLAQIQAAKAELLNAVTGTQSKTPDSFTYTLSFNSGVWTVTGGPGNVSVTSAALLLETDDYFQIKYVTADSSTVMKQNNISASVDYEESQTDSFTVSLLQNGKLLNPANAPEGSKITILIVGYS</sequence>
<dbReference type="NCBIfam" id="TIGR01665">
    <property type="entry name" value="put_anti_recept"/>
    <property type="match status" value="1"/>
</dbReference>
<name>A0A5M8RKF3_9BACI</name>
<gene>
    <name evidence="4" type="ORF">DX927_20170</name>
</gene>
<dbReference type="Pfam" id="PF06605">
    <property type="entry name" value="Prophage_tail"/>
    <property type="match status" value="1"/>
</dbReference>
<evidence type="ECO:0000313" key="5">
    <source>
        <dbReference type="Proteomes" id="UP000324326"/>
    </source>
</evidence>
<dbReference type="Pfam" id="PF18994">
    <property type="entry name" value="Prophage_tailD1"/>
    <property type="match status" value="1"/>
</dbReference>